<accession>A0ABV6YPX4</accession>
<proteinExistence type="predicted"/>
<evidence type="ECO:0000313" key="1">
    <source>
        <dbReference type="EMBL" id="MFC1800126.1"/>
    </source>
</evidence>
<comment type="caution">
    <text evidence="1">The sequence shown here is derived from an EMBL/GenBank/DDBJ whole genome shotgun (WGS) entry which is preliminary data.</text>
</comment>
<reference evidence="1 2" key="1">
    <citation type="submission" date="2024-09" db="EMBL/GenBank/DDBJ databases">
        <authorList>
            <person name="D'Angelo T."/>
        </authorList>
    </citation>
    <scope>NUCLEOTIDE SEQUENCE [LARGE SCALE GENOMIC DNA]</scope>
    <source>
        <strain evidence="1">SAG AM-311-F02</strain>
    </source>
</reference>
<keyword evidence="2" id="KW-1185">Reference proteome</keyword>
<sequence>MAERAGAVIVINEFRLFSTPFVRGNCIRRLPATAFLSVLMMVFMSASVMADETPSGPGHPPGKFSLGAGYERYTADWDVRRYTKGGVLQNRFYVQGDYQLARRLRVGARLGAADLSAPDLDDIDFRNQVDYGFSPFGSVNLNWTPLGAIPGSVGGAIEILFEASAFATYTADKIEGSFDAFETRVDYEAWPKVSSMWEGRLAVLVAVHNGGFRFRAGPMLLQSGAETRTRGRNSWSEGVWNEFTLTNYFKTQNEVGVLYALRFYPGAAILIDAEAVWTTGGPQFKISLNRVLAR</sequence>
<evidence type="ECO:0000313" key="2">
    <source>
        <dbReference type="Proteomes" id="UP001594288"/>
    </source>
</evidence>
<name>A0ABV6YPX4_UNCEI</name>
<gene>
    <name evidence="1" type="ORF">ACFL2Z_04360</name>
</gene>
<dbReference type="Proteomes" id="UP001594288">
    <property type="component" value="Unassembled WGS sequence"/>
</dbReference>
<organism evidence="1 2">
    <name type="scientific">Eiseniibacteriota bacterium</name>
    <dbReference type="NCBI Taxonomy" id="2212470"/>
    <lineage>
        <taxon>Bacteria</taxon>
        <taxon>Candidatus Eiseniibacteriota</taxon>
    </lineage>
</organism>
<evidence type="ECO:0008006" key="3">
    <source>
        <dbReference type="Google" id="ProtNLM"/>
    </source>
</evidence>
<protein>
    <recommendedName>
        <fullName evidence="3">Transporter</fullName>
    </recommendedName>
</protein>
<dbReference type="EMBL" id="JBHPEI010000071">
    <property type="protein sequence ID" value="MFC1800126.1"/>
    <property type="molecule type" value="Genomic_DNA"/>
</dbReference>